<feature type="region of interest" description="Disordered" evidence="1">
    <location>
        <begin position="131"/>
        <end position="155"/>
    </location>
</feature>
<dbReference type="Pfam" id="PF13638">
    <property type="entry name" value="PIN_4"/>
    <property type="match status" value="1"/>
</dbReference>
<evidence type="ECO:0000259" key="2">
    <source>
        <dbReference type="Pfam" id="PF13638"/>
    </source>
</evidence>
<feature type="region of interest" description="Disordered" evidence="1">
    <location>
        <begin position="255"/>
        <end position="277"/>
    </location>
</feature>
<organism evidence="3 4">
    <name type="scientific">Thamnocephalis sphaerospora</name>
    <dbReference type="NCBI Taxonomy" id="78915"/>
    <lineage>
        <taxon>Eukaryota</taxon>
        <taxon>Fungi</taxon>
        <taxon>Fungi incertae sedis</taxon>
        <taxon>Zoopagomycota</taxon>
        <taxon>Zoopagomycotina</taxon>
        <taxon>Zoopagomycetes</taxon>
        <taxon>Zoopagales</taxon>
        <taxon>Sigmoideomycetaceae</taxon>
        <taxon>Thamnocephalis</taxon>
    </lineage>
</organism>
<evidence type="ECO:0000313" key="4">
    <source>
        <dbReference type="Proteomes" id="UP000271241"/>
    </source>
</evidence>
<dbReference type="Proteomes" id="UP000271241">
    <property type="component" value="Unassembled WGS sequence"/>
</dbReference>
<dbReference type="InterPro" id="IPR052626">
    <property type="entry name" value="SWT1_Regulator"/>
</dbReference>
<protein>
    <recommendedName>
        <fullName evidence="2">PIN domain-containing protein</fullName>
    </recommendedName>
</protein>
<feature type="region of interest" description="Disordered" evidence="1">
    <location>
        <begin position="1"/>
        <end position="28"/>
    </location>
</feature>
<feature type="region of interest" description="Disordered" evidence="1">
    <location>
        <begin position="181"/>
        <end position="213"/>
    </location>
</feature>
<dbReference type="Gene3D" id="3.40.50.1010">
    <property type="entry name" value="5'-nuclease"/>
    <property type="match status" value="1"/>
</dbReference>
<dbReference type="AlphaFoldDB" id="A0A4P9XGR5"/>
<proteinExistence type="predicted"/>
<dbReference type="OrthoDB" id="2017974at2759"/>
<feature type="domain" description="PIN" evidence="2">
    <location>
        <begin position="287"/>
        <end position="392"/>
    </location>
</feature>
<dbReference type="InterPro" id="IPR002716">
    <property type="entry name" value="PIN_dom"/>
</dbReference>
<feature type="compositionally biased region" description="Polar residues" evidence="1">
    <location>
        <begin position="255"/>
        <end position="266"/>
    </location>
</feature>
<feature type="compositionally biased region" description="Pro residues" evidence="1">
    <location>
        <begin position="133"/>
        <end position="148"/>
    </location>
</feature>
<dbReference type="CDD" id="cd18727">
    <property type="entry name" value="PIN_Swt1-like"/>
    <property type="match status" value="1"/>
</dbReference>
<reference evidence="4" key="1">
    <citation type="journal article" date="2018" name="Nat. Microbiol.">
        <title>Leveraging single-cell genomics to expand the fungal tree of life.</title>
        <authorList>
            <person name="Ahrendt S.R."/>
            <person name="Quandt C.A."/>
            <person name="Ciobanu D."/>
            <person name="Clum A."/>
            <person name="Salamov A."/>
            <person name="Andreopoulos B."/>
            <person name="Cheng J.F."/>
            <person name="Woyke T."/>
            <person name="Pelin A."/>
            <person name="Henrissat B."/>
            <person name="Reynolds N.K."/>
            <person name="Benny G.L."/>
            <person name="Smith M.E."/>
            <person name="James T.Y."/>
            <person name="Grigoriev I.V."/>
        </authorList>
    </citation>
    <scope>NUCLEOTIDE SEQUENCE [LARGE SCALE GENOMIC DNA]</scope>
    <source>
        <strain evidence="4">RSA 1356</strain>
    </source>
</reference>
<dbReference type="GO" id="GO:0005634">
    <property type="term" value="C:nucleus"/>
    <property type="evidence" value="ECO:0007669"/>
    <property type="project" value="TreeGrafter"/>
</dbReference>
<feature type="compositionally biased region" description="Low complexity" evidence="1">
    <location>
        <begin position="190"/>
        <end position="210"/>
    </location>
</feature>
<dbReference type="STRING" id="78915.A0A4P9XGR5"/>
<gene>
    <name evidence="3" type="ORF">THASP1DRAFT_26605</name>
</gene>
<evidence type="ECO:0000313" key="3">
    <source>
        <dbReference type="EMBL" id="RKP04817.1"/>
    </source>
</evidence>
<sequence>MSADSVWATAGAAQSIYRHGGPGRSDSRTRIVVTGKTFRLSECLDASKAVVDAAPLPSPTASQSTAAKAPALALRNVVNTGRSTVGVPASEPSPQPRQLDDAVQDEEGDWMDVDDPEELAYIANIVNELRGLQPPPPPSLQQTAPPPTGSTMSMWATSDTLDRNASLFSMGSSDEYRGFSLKSASRRTKPISASSSSSRRTTASPNTSSTDVAMSVDTVVPGSGQIKTKPARVGSAGSKWATNCSDDVHVVTSSHRSYNPVSNSSVPKAAPQKTSLAHGDHKPRAFVVVDTNVLISHLCYLGELLDKLRSVPAQLIIPWIRQPHIRARTTKAIHFIHDALQRGDPAVRGQKNSEHLQRFHVNDDTILDCAQYFSDMYKPCPVLLLSNDCNLRCSEGSPDQQIAYLHAHMPAVVKHQTASAIDDEDCAMEDSVA</sequence>
<evidence type="ECO:0000256" key="1">
    <source>
        <dbReference type="SAM" id="MobiDB-lite"/>
    </source>
</evidence>
<dbReference type="EMBL" id="KZ993432">
    <property type="protein sequence ID" value="RKP04817.1"/>
    <property type="molecule type" value="Genomic_DNA"/>
</dbReference>
<accession>A0A4P9XGR5</accession>
<keyword evidence="4" id="KW-1185">Reference proteome</keyword>
<name>A0A4P9XGR5_9FUNG</name>
<dbReference type="PANTHER" id="PTHR16161:SF0">
    <property type="entry name" value="TRANSCRIPTIONAL PROTEIN SWT1"/>
    <property type="match status" value="1"/>
</dbReference>
<dbReference type="PANTHER" id="PTHR16161">
    <property type="entry name" value="TRANSCRIPTIONAL PROTEIN SWT1"/>
    <property type="match status" value="1"/>
</dbReference>